<dbReference type="InterPro" id="IPR029058">
    <property type="entry name" value="AB_hydrolase_fold"/>
</dbReference>
<dbReference type="Gene3D" id="3.40.50.1820">
    <property type="entry name" value="alpha/beta hydrolase"/>
    <property type="match status" value="1"/>
</dbReference>
<keyword evidence="2" id="KW-0378">Hydrolase</keyword>
<dbReference type="SUPFAM" id="SSF53474">
    <property type="entry name" value="alpha/beta-Hydrolases"/>
    <property type="match status" value="1"/>
</dbReference>
<sequence>MRDTLTSVSELPPPLLLLVHGAWHGAWAWDPVLAHLAAAGVDARAVTLPGPGRAPGRADLAGHVAALRTEIDAAGRPVVLAGHSYGGAVVTEAAAGRPSVTHLVYVAAFLLDEGESCVDANVPAPEYPEGIGPALHGEHLTVDAASARLMFYDDLPPAAADAAIARLTPEHVGTVTSPVGAAAWREVPSTYVVCARDRAIPPAAQQRMAERATARHVLDRAHSPMLGAPAELATLLADAVRTAGPGRFEPTGRHGEE</sequence>
<gene>
    <name evidence="2" type="ORF">SAMN05443637_10834</name>
</gene>
<dbReference type="InterPro" id="IPR052897">
    <property type="entry name" value="Sec-Metab_Biosynth_Hydrolase"/>
</dbReference>
<proteinExistence type="predicted"/>
<dbReference type="STRING" id="1848.SAMN05443637_10834"/>
<dbReference type="AlphaFoldDB" id="A0A1M6TGV6"/>
<dbReference type="Pfam" id="PF12697">
    <property type="entry name" value="Abhydrolase_6"/>
    <property type="match status" value="1"/>
</dbReference>
<name>A0A1M6TGV6_PSETH</name>
<organism evidence="2 3">
    <name type="scientific">Pseudonocardia thermophila</name>
    <dbReference type="NCBI Taxonomy" id="1848"/>
    <lineage>
        <taxon>Bacteria</taxon>
        <taxon>Bacillati</taxon>
        <taxon>Actinomycetota</taxon>
        <taxon>Actinomycetes</taxon>
        <taxon>Pseudonocardiales</taxon>
        <taxon>Pseudonocardiaceae</taxon>
        <taxon>Pseudonocardia</taxon>
    </lineage>
</organism>
<protein>
    <submittedName>
        <fullName evidence="2">Alpha/beta hydrolase family protein</fullName>
    </submittedName>
</protein>
<dbReference type="PANTHER" id="PTHR37017:SF11">
    <property type="entry name" value="ESTERASE_LIPASE_THIOESTERASE DOMAIN-CONTAINING PROTEIN"/>
    <property type="match status" value="1"/>
</dbReference>
<evidence type="ECO:0000313" key="3">
    <source>
        <dbReference type="Proteomes" id="UP000184363"/>
    </source>
</evidence>
<keyword evidence="3" id="KW-1185">Reference proteome</keyword>
<dbReference type="EMBL" id="FRAP01000008">
    <property type="protein sequence ID" value="SHK56173.1"/>
    <property type="molecule type" value="Genomic_DNA"/>
</dbReference>
<dbReference type="Proteomes" id="UP000184363">
    <property type="component" value="Unassembled WGS sequence"/>
</dbReference>
<dbReference type="GO" id="GO:0016787">
    <property type="term" value="F:hydrolase activity"/>
    <property type="evidence" value="ECO:0007669"/>
    <property type="project" value="UniProtKB-KW"/>
</dbReference>
<dbReference type="PANTHER" id="PTHR37017">
    <property type="entry name" value="AB HYDROLASE-1 DOMAIN-CONTAINING PROTEIN-RELATED"/>
    <property type="match status" value="1"/>
</dbReference>
<evidence type="ECO:0000259" key="1">
    <source>
        <dbReference type="Pfam" id="PF12697"/>
    </source>
</evidence>
<accession>A0A1M6TGV6</accession>
<reference evidence="2 3" key="1">
    <citation type="submission" date="2016-11" db="EMBL/GenBank/DDBJ databases">
        <authorList>
            <person name="Jaros S."/>
            <person name="Januszkiewicz K."/>
            <person name="Wedrychowicz H."/>
        </authorList>
    </citation>
    <scope>NUCLEOTIDE SEQUENCE [LARGE SCALE GENOMIC DNA]</scope>
    <source>
        <strain evidence="2 3">DSM 43832</strain>
    </source>
</reference>
<feature type="domain" description="AB hydrolase-1" evidence="1">
    <location>
        <begin position="16"/>
        <end position="233"/>
    </location>
</feature>
<dbReference type="InterPro" id="IPR000073">
    <property type="entry name" value="AB_hydrolase_1"/>
</dbReference>
<evidence type="ECO:0000313" key="2">
    <source>
        <dbReference type="EMBL" id="SHK56173.1"/>
    </source>
</evidence>